<evidence type="ECO:0008006" key="3">
    <source>
        <dbReference type="Google" id="ProtNLM"/>
    </source>
</evidence>
<evidence type="ECO:0000313" key="2">
    <source>
        <dbReference type="Proteomes" id="UP000257109"/>
    </source>
</evidence>
<protein>
    <recommendedName>
        <fullName evidence="3">Retrovirus-related Pol polyprotein from transposon 17.6</fullName>
    </recommendedName>
</protein>
<gene>
    <name evidence="1" type="ORF">CR513_30494</name>
</gene>
<dbReference type="InterPro" id="IPR043502">
    <property type="entry name" value="DNA/RNA_pol_sf"/>
</dbReference>
<name>A0A371GBM7_MUCPR</name>
<dbReference type="OrthoDB" id="101614at2759"/>
<sequence length="117" mass="13762">MVVKFKMKTRHAENLASIFRVLRKYQLRLNPEKCSFRVKAEKFSGFMFTRRGIEANPEKCNTIIDMRNPKSMKEVQQLTERIAALAHFLSRIDLPFKQILRKLDFGGENDRMGSRVI</sequence>
<dbReference type="InterPro" id="IPR043128">
    <property type="entry name" value="Rev_trsase/Diguanyl_cyclase"/>
</dbReference>
<feature type="non-terminal residue" evidence="1">
    <location>
        <position position="1"/>
    </location>
</feature>
<accession>A0A371GBM7</accession>
<dbReference type="Gene3D" id="3.30.70.270">
    <property type="match status" value="1"/>
</dbReference>
<organism evidence="1 2">
    <name type="scientific">Mucuna pruriens</name>
    <name type="common">Velvet bean</name>
    <name type="synonym">Dolichos pruriens</name>
    <dbReference type="NCBI Taxonomy" id="157652"/>
    <lineage>
        <taxon>Eukaryota</taxon>
        <taxon>Viridiplantae</taxon>
        <taxon>Streptophyta</taxon>
        <taxon>Embryophyta</taxon>
        <taxon>Tracheophyta</taxon>
        <taxon>Spermatophyta</taxon>
        <taxon>Magnoliopsida</taxon>
        <taxon>eudicotyledons</taxon>
        <taxon>Gunneridae</taxon>
        <taxon>Pentapetalae</taxon>
        <taxon>rosids</taxon>
        <taxon>fabids</taxon>
        <taxon>Fabales</taxon>
        <taxon>Fabaceae</taxon>
        <taxon>Papilionoideae</taxon>
        <taxon>50 kb inversion clade</taxon>
        <taxon>NPAAA clade</taxon>
        <taxon>indigoferoid/millettioid clade</taxon>
        <taxon>Phaseoleae</taxon>
        <taxon>Mucuna</taxon>
    </lineage>
</organism>
<keyword evidence="2" id="KW-1185">Reference proteome</keyword>
<proteinExistence type="predicted"/>
<dbReference type="Proteomes" id="UP000257109">
    <property type="component" value="Unassembled WGS sequence"/>
</dbReference>
<comment type="caution">
    <text evidence="1">The sequence shown here is derived from an EMBL/GenBank/DDBJ whole genome shotgun (WGS) entry which is preliminary data.</text>
</comment>
<dbReference type="EMBL" id="QJKJ01006082">
    <property type="protein sequence ID" value="RDX87970.1"/>
    <property type="molecule type" value="Genomic_DNA"/>
</dbReference>
<reference evidence="1" key="1">
    <citation type="submission" date="2018-05" db="EMBL/GenBank/DDBJ databases">
        <title>Draft genome of Mucuna pruriens seed.</title>
        <authorList>
            <person name="Nnadi N.E."/>
            <person name="Vos R."/>
            <person name="Hasami M.H."/>
            <person name="Devisetty U.K."/>
            <person name="Aguiy J.C."/>
        </authorList>
    </citation>
    <scope>NUCLEOTIDE SEQUENCE [LARGE SCALE GENOMIC DNA]</scope>
    <source>
        <strain evidence="1">JCA_2017</strain>
    </source>
</reference>
<evidence type="ECO:0000313" key="1">
    <source>
        <dbReference type="EMBL" id="RDX87970.1"/>
    </source>
</evidence>
<dbReference type="SUPFAM" id="SSF56672">
    <property type="entry name" value="DNA/RNA polymerases"/>
    <property type="match status" value="1"/>
</dbReference>
<dbReference type="AlphaFoldDB" id="A0A371GBM7"/>